<evidence type="ECO:0000256" key="1">
    <source>
        <dbReference type="ARBA" id="ARBA00023015"/>
    </source>
</evidence>
<evidence type="ECO:0000256" key="5">
    <source>
        <dbReference type="SAM" id="MobiDB-lite"/>
    </source>
</evidence>
<keyword evidence="8" id="KW-1185">Reference proteome</keyword>
<dbReference type="EMBL" id="BMWH01000010">
    <property type="protein sequence ID" value="GGZ89640.1"/>
    <property type="molecule type" value="Genomic_DNA"/>
</dbReference>
<dbReference type="InterPro" id="IPR050109">
    <property type="entry name" value="HTH-type_TetR-like_transc_reg"/>
</dbReference>
<organism evidence="7 8">
    <name type="scientific">Streptomyces echinoruber</name>
    <dbReference type="NCBI Taxonomy" id="68898"/>
    <lineage>
        <taxon>Bacteria</taxon>
        <taxon>Bacillati</taxon>
        <taxon>Actinomycetota</taxon>
        <taxon>Actinomycetes</taxon>
        <taxon>Kitasatosporales</taxon>
        <taxon>Streptomycetaceae</taxon>
        <taxon>Streptomyces</taxon>
    </lineage>
</organism>
<keyword evidence="3" id="KW-0804">Transcription</keyword>
<dbReference type="Gene3D" id="1.10.357.10">
    <property type="entry name" value="Tetracycline Repressor, domain 2"/>
    <property type="match status" value="1"/>
</dbReference>
<proteinExistence type="predicted"/>
<evidence type="ECO:0000259" key="6">
    <source>
        <dbReference type="PROSITE" id="PS50977"/>
    </source>
</evidence>
<name>A0A918VDX5_9ACTN</name>
<feature type="DNA-binding region" description="H-T-H motif" evidence="4">
    <location>
        <begin position="145"/>
        <end position="164"/>
    </location>
</feature>
<sequence length="322" mass="34486">MTLRVAGRPVAGVRGLGDALPRERGPHWVTCFQVADVAGIPDRLTDLGGHVLRPPHDGPRGRTAVPADPEGARFSVLQVPRRARSRAALGAVGRMSAASRTGARPVRRPDRGGAVPTGVALRDARGQLFRAAERILLRDGPNALTSRAVTAEAGCAKGVLHRHFDDFDTFLTELVQDRVRRIDAQAAALRAAAGTGAVADHLTRALTDVFDSVALGIVKLLTFRDEVRARLRRERPVGMPVAEEATAMIASYLAAERDLGRIADDADVDILALTLVGSGHLLFAGREGAAPAEEEVRRVVDTVLAGVVREPDRLRRRQSAPR</sequence>
<dbReference type="Gene3D" id="3.10.180.10">
    <property type="entry name" value="2,3-Dihydroxybiphenyl 1,2-Dioxygenase, domain 1"/>
    <property type="match status" value="1"/>
</dbReference>
<gene>
    <name evidence="7" type="ORF">GCM10010389_29990</name>
</gene>
<evidence type="ECO:0000256" key="4">
    <source>
        <dbReference type="PROSITE-ProRule" id="PRU00335"/>
    </source>
</evidence>
<dbReference type="GO" id="GO:0003700">
    <property type="term" value="F:DNA-binding transcription factor activity"/>
    <property type="evidence" value="ECO:0007669"/>
    <property type="project" value="TreeGrafter"/>
</dbReference>
<dbReference type="InterPro" id="IPR029068">
    <property type="entry name" value="Glyas_Bleomycin-R_OHBP_Dase"/>
</dbReference>
<dbReference type="PANTHER" id="PTHR30055:SF238">
    <property type="entry name" value="MYCOFACTOCIN BIOSYNTHESIS TRANSCRIPTIONAL REGULATOR MFTR-RELATED"/>
    <property type="match status" value="1"/>
</dbReference>
<dbReference type="SUPFAM" id="SSF54593">
    <property type="entry name" value="Glyoxalase/Bleomycin resistance protein/Dihydroxybiphenyl dioxygenase"/>
    <property type="match status" value="1"/>
</dbReference>
<reference evidence="7" key="1">
    <citation type="journal article" date="2014" name="Int. J. Syst. Evol. Microbiol.">
        <title>Complete genome sequence of Corynebacterium casei LMG S-19264T (=DSM 44701T), isolated from a smear-ripened cheese.</title>
        <authorList>
            <consortium name="US DOE Joint Genome Institute (JGI-PGF)"/>
            <person name="Walter F."/>
            <person name="Albersmeier A."/>
            <person name="Kalinowski J."/>
            <person name="Ruckert C."/>
        </authorList>
    </citation>
    <scope>NUCLEOTIDE SEQUENCE</scope>
    <source>
        <strain evidence="7">JCM 5016</strain>
    </source>
</reference>
<dbReference type="Pfam" id="PF00903">
    <property type="entry name" value="Glyoxalase"/>
    <property type="match status" value="1"/>
</dbReference>
<dbReference type="AlphaFoldDB" id="A0A918VDX5"/>
<dbReference type="SUPFAM" id="SSF46689">
    <property type="entry name" value="Homeodomain-like"/>
    <property type="match status" value="1"/>
</dbReference>
<keyword evidence="1" id="KW-0805">Transcription regulation</keyword>
<evidence type="ECO:0000256" key="2">
    <source>
        <dbReference type="ARBA" id="ARBA00023125"/>
    </source>
</evidence>
<accession>A0A918VDX5</accession>
<evidence type="ECO:0000256" key="3">
    <source>
        <dbReference type="ARBA" id="ARBA00023163"/>
    </source>
</evidence>
<keyword evidence="2 4" id="KW-0238">DNA-binding</keyword>
<dbReference type="PROSITE" id="PS50977">
    <property type="entry name" value="HTH_TETR_2"/>
    <property type="match status" value="1"/>
</dbReference>
<dbReference type="PANTHER" id="PTHR30055">
    <property type="entry name" value="HTH-TYPE TRANSCRIPTIONAL REGULATOR RUTR"/>
    <property type="match status" value="1"/>
</dbReference>
<evidence type="ECO:0000313" key="8">
    <source>
        <dbReference type="Proteomes" id="UP000623010"/>
    </source>
</evidence>
<reference evidence="7" key="2">
    <citation type="submission" date="2020-09" db="EMBL/GenBank/DDBJ databases">
        <authorList>
            <person name="Sun Q."/>
            <person name="Ohkuma M."/>
        </authorList>
    </citation>
    <scope>NUCLEOTIDE SEQUENCE</scope>
    <source>
        <strain evidence="7">JCM 5016</strain>
    </source>
</reference>
<protein>
    <recommendedName>
        <fullName evidence="6">HTH tetR-type domain-containing protein</fullName>
    </recommendedName>
</protein>
<evidence type="ECO:0000313" key="7">
    <source>
        <dbReference type="EMBL" id="GGZ89640.1"/>
    </source>
</evidence>
<dbReference type="InterPro" id="IPR009057">
    <property type="entry name" value="Homeodomain-like_sf"/>
</dbReference>
<dbReference type="Proteomes" id="UP000623010">
    <property type="component" value="Unassembled WGS sequence"/>
</dbReference>
<dbReference type="InterPro" id="IPR001647">
    <property type="entry name" value="HTH_TetR"/>
</dbReference>
<dbReference type="Pfam" id="PF00440">
    <property type="entry name" value="TetR_N"/>
    <property type="match status" value="1"/>
</dbReference>
<dbReference type="GO" id="GO:0000976">
    <property type="term" value="F:transcription cis-regulatory region binding"/>
    <property type="evidence" value="ECO:0007669"/>
    <property type="project" value="TreeGrafter"/>
</dbReference>
<feature type="region of interest" description="Disordered" evidence="5">
    <location>
        <begin position="88"/>
        <end position="117"/>
    </location>
</feature>
<comment type="caution">
    <text evidence="7">The sequence shown here is derived from an EMBL/GenBank/DDBJ whole genome shotgun (WGS) entry which is preliminary data.</text>
</comment>
<dbReference type="InterPro" id="IPR004360">
    <property type="entry name" value="Glyas_Fos-R_dOase_dom"/>
</dbReference>
<feature type="domain" description="HTH tetR-type" evidence="6">
    <location>
        <begin position="122"/>
        <end position="182"/>
    </location>
</feature>